<feature type="binding site" evidence="8">
    <location>
        <position position="74"/>
    </location>
    <ligand>
        <name>ATP</name>
        <dbReference type="ChEBI" id="CHEBI:30616"/>
    </ligand>
</feature>
<dbReference type="EMBL" id="JANBQB010000302">
    <property type="protein sequence ID" value="KAJ1978059.1"/>
    <property type="molecule type" value="Genomic_DNA"/>
</dbReference>
<evidence type="ECO:0000259" key="11">
    <source>
        <dbReference type="PROSITE" id="PS50011"/>
    </source>
</evidence>
<evidence type="ECO:0000313" key="12">
    <source>
        <dbReference type="EMBL" id="KAJ1978059.1"/>
    </source>
</evidence>
<feature type="domain" description="FHA" evidence="10">
    <location>
        <begin position="224"/>
        <end position="272"/>
    </location>
</feature>
<dbReference type="InterPro" id="IPR008271">
    <property type="entry name" value="Ser/Thr_kinase_AS"/>
</dbReference>
<feature type="domain" description="Protein kinase" evidence="11">
    <location>
        <begin position="1"/>
        <end position="192"/>
    </location>
</feature>
<organism evidence="12 13">
    <name type="scientific">Dimargaris verticillata</name>
    <dbReference type="NCBI Taxonomy" id="2761393"/>
    <lineage>
        <taxon>Eukaryota</taxon>
        <taxon>Fungi</taxon>
        <taxon>Fungi incertae sedis</taxon>
        <taxon>Zoopagomycota</taxon>
        <taxon>Kickxellomycotina</taxon>
        <taxon>Dimargaritomycetes</taxon>
        <taxon>Dimargaritales</taxon>
        <taxon>Dimargaritaceae</taxon>
        <taxon>Dimargaris</taxon>
    </lineage>
</organism>
<dbReference type="PANTHER" id="PTHR24350">
    <property type="entry name" value="SERINE/THREONINE-PROTEIN KINASE IAL-RELATED"/>
    <property type="match status" value="1"/>
</dbReference>
<reference evidence="12" key="1">
    <citation type="submission" date="2022-07" db="EMBL/GenBank/DDBJ databases">
        <title>Phylogenomic reconstructions and comparative analyses of Kickxellomycotina fungi.</title>
        <authorList>
            <person name="Reynolds N.K."/>
            <person name="Stajich J.E."/>
            <person name="Barry K."/>
            <person name="Grigoriev I.V."/>
            <person name="Crous P."/>
            <person name="Smith M.E."/>
        </authorList>
    </citation>
    <scope>NUCLEOTIDE SEQUENCE</scope>
    <source>
        <strain evidence="12">RSA 567</strain>
    </source>
</reference>
<keyword evidence="5 12" id="KW-0418">Kinase</keyword>
<evidence type="ECO:0000256" key="8">
    <source>
        <dbReference type="PIRSR" id="PIRSR630616-2"/>
    </source>
</evidence>
<keyword evidence="6 8" id="KW-0067">ATP-binding</keyword>
<evidence type="ECO:0000256" key="6">
    <source>
        <dbReference type="ARBA" id="ARBA00022840"/>
    </source>
</evidence>
<dbReference type="AlphaFoldDB" id="A0A9W8B2D2"/>
<dbReference type="PROSITE" id="PS50011">
    <property type="entry name" value="PROTEIN_KINASE_DOM"/>
    <property type="match status" value="1"/>
</dbReference>
<name>A0A9W8B2D2_9FUNG</name>
<dbReference type="PROSITE" id="PS00108">
    <property type="entry name" value="PROTEIN_KINASE_ST"/>
    <property type="match status" value="1"/>
</dbReference>
<feature type="domain" description="FHA" evidence="10">
    <location>
        <begin position="442"/>
        <end position="509"/>
    </location>
</feature>
<dbReference type="GO" id="GO:0004674">
    <property type="term" value="F:protein serine/threonine kinase activity"/>
    <property type="evidence" value="ECO:0007669"/>
    <property type="project" value="UniProtKB-KW"/>
</dbReference>
<dbReference type="InterPro" id="IPR011009">
    <property type="entry name" value="Kinase-like_dom_sf"/>
</dbReference>
<sequence>MEDKHYLCILTEFIHGGDLQAHIASKERLDEPEARGIFYQLCSAVHYLHTNGITHRDLKPDNVMLANSVVKLTDFGVAKCISDQTVLATLCGTPSYLAPEVLRQSDTCSRYDQMVDIWSLGIILYHMLVGQLPFTGETQAELYHAIRQGEYNRDHTAYQQLSDASRDCLHHLIQVYPWDRPLVNVVMRHRWLRQPLSVSDSWGELVPMPGCTHQQAMSLVASVTLLGRGVSTDLPIVDGRVSKHHCTILHVNGRTLLHDLSTNGIGVNGTKIDGNSLTLLNDGDVIDLLPHSATQHQESLRFTLNLSPAAALSLPKAAKDPVPPCQPTPLRANGLDLSNATPMPARPCLAWKPAAGPVKRPLADRDGCLAPRIAPTLRRKTEITQPNLPAGGHKSDPTCHSQPVCSTMGSIDALFAAQLSPWLVLQSLNANFPHIAISASSERLGRHPSCHPQGRYKAAKISGKHCIIAQQPLETNHQPPPVGPSNTTPAAAWVKDTSSNGTYLNSKRLSPKVWTSLHDGDMLVLLFQDDYYKRYPTSGENSGDQDTDTILSPTEALPYVCIGYRIVHRDHCPQVMAT</sequence>
<dbReference type="Pfam" id="PF00069">
    <property type="entry name" value="Pkinase"/>
    <property type="match status" value="1"/>
</dbReference>
<dbReference type="InterPro" id="IPR030616">
    <property type="entry name" value="Aur-like"/>
</dbReference>
<evidence type="ECO:0000256" key="7">
    <source>
        <dbReference type="PIRSR" id="PIRSR630616-1"/>
    </source>
</evidence>
<evidence type="ECO:0000259" key="10">
    <source>
        <dbReference type="PROSITE" id="PS50006"/>
    </source>
</evidence>
<dbReference type="InterPro" id="IPR000253">
    <property type="entry name" value="FHA_dom"/>
</dbReference>
<dbReference type="InterPro" id="IPR000719">
    <property type="entry name" value="Prot_kinase_dom"/>
</dbReference>
<dbReference type="PROSITE" id="PS50006">
    <property type="entry name" value="FHA_DOMAIN"/>
    <property type="match status" value="2"/>
</dbReference>
<dbReference type="Gene3D" id="2.60.200.20">
    <property type="match status" value="2"/>
</dbReference>
<dbReference type="CDD" id="cd00060">
    <property type="entry name" value="FHA"/>
    <property type="match status" value="1"/>
</dbReference>
<dbReference type="InterPro" id="IPR008984">
    <property type="entry name" value="SMAD_FHA_dom_sf"/>
</dbReference>
<dbReference type="Pfam" id="PF00498">
    <property type="entry name" value="FHA"/>
    <property type="match status" value="2"/>
</dbReference>
<evidence type="ECO:0000256" key="3">
    <source>
        <dbReference type="ARBA" id="ARBA00022679"/>
    </source>
</evidence>
<evidence type="ECO:0000313" key="13">
    <source>
        <dbReference type="Proteomes" id="UP001151582"/>
    </source>
</evidence>
<gene>
    <name evidence="12" type="primary">CHEK2</name>
    <name evidence="12" type="ORF">H4R34_003347</name>
</gene>
<evidence type="ECO:0000256" key="1">
    <source>
        <dbReference type="ARBA" id="ARBA00005575"/>
    </source>
</evidence>
<evidence type="ECO:0000256" key="4">
    <source>
        <dbReference type="ARBA" id="ARBA00022741"/>
    </source>
</evidence>
<evidence type="ECO:0000256" key="9">
    <source>
        <dbReference type="PIRSR" id="PIRSR630616-3"/>
    </source>
</evidence>
<comment type="similarity">
    <text evidence="1">Belongs to the protein kinase superfamily. CAMK Ser/Thr protein kinase family. CHEK2 subfamily.</text>
</comment>
<dbReference type="SMART" id="SM00240">
    <property type="entry name" value="FHA"/>
    <property type="match status" value="2"/>
</dbReference>
<dbReference type="Proteomes" id="UP001151582">
    <property type="component" value="Unassembled WGS sequence"/>
</dbReference>
<evidence type="ECO:0000256" key="5">
    <source>
        <dbReference type="ARBA" id="ARBA00022777"/>
    </source>
</evidence>
<comment type="caution">
    <text evidence="12">The sequence shown here is derived from an EMBL/GenBank/DDBJ whole genome shotgun (WGS) entry which is preliminary data.</text>
</comment>
<feature type="cross-link" description="Glycyl lysine isopeptide (Lys-Gly) (interchain with G-Cter in SUMO2)" evidence="9">
    <location>
        <position position="59"/>
    </location>
</feature>
<dbReference type="OrthoDB" id="331699at2759"/>
<keyword evidence="4 8" id="KW-0547">Nucleotide-binding</keyword>
<keyword evidence="13" id="KW-1185">Reference proteome</keyword>
<dbReference type="SUPFAM" id="SSF49879">
    <property type="entry name" value="SMAD/FHA domain"/>
    <property type="match status" value="2"/>
</dbReference>
<dbReference type="Gene3D" id="1.10.510.10">
    <property type="entry name" value="Transferase(Phosphotransferase) domain 1"/>
    <property type="match status" value="1"/>
</dbReference>
<dbReference type="SUPFAM" id="SSF56112">
    <property type="entry name" value="Protein kinase-like (PK-like)"/>
    <property type="match status" value="1"/>
</dbReference>
<keyword evidence="3 12" id="KW-0808">Transferase</keyword>
<dbReference type="GO" id="GO:0005524">
    <property type="term" value="F:ATP binding"/>
    <property type="evidence" value="ECO:0007669"/>
    <property type="project" value="UniProtKB-KW"/>
</dbReference>
<evidence type="ECO:0000256" key="2">
    <source>
        <dbReference type="ARBA" id="ARBA00022527"/>
    </source>
</evidence>
<feature type="active site" description="Proton acceptor" evidence="7">
    <location>
        <position position="57"/>
    </location>
</feature>
<dbReference type="SMART" id="SM00220">
    <property type="entry name" value="S_TKc"/>
    <property type="match status" value="1"/>
</dbReference>
<accession>A0A9W8B2D2</accession>
<protein>
    <submittedName>
        <fullName evidence="12">Checkpoint kinase 2</fullName>
        <ecNumber evidence="12">2.7.11.1</ecNumber>
    </submittedName>
</protein>
<proteinExistence type="inferred from homology"/>
<keyword evidence="2" id="KW-0723">Serine/threonine-protein kinase</keyword>
<dbReference type="EC" id="2.7.11.1" evidence="12"/>